<dbReference type="Gene3D" id="3.40.50.2000">
    <property type="entry name" value="Glycogen Phosphorylase B"/>
    <property type="match status" value="2"/>
</dbReference>
<dbReference type="OrthoDB" id="9801573at2"/>
<evidence type="ECO:0000313" key="4">
    <source>
        <dbReference type="Proteomes" id="UP000294547"/>
    </source>
</evidence>
<dbReference type="EMBL" id="SNXY01000010">
    <property type="protein sequence ID" value="TDP82654.1"/>
    <property type="molecule type" value="Genomic_DNA"/>
</dbReference>
<keyword evidence="3" id="KW-0808">Transferase</keyword>
<evidence type="ECO:0000259" key="2">
    <source>
        <dbReference type="Pfam" id="PF13439"/>
    </source>
</evidence>
<name>A0A4R6R9P3_9HYPH</name>
<sequence>MTPRVLQLLPALGDGGVERSTVEMADHLADLGAPGLVASAGGDLVAELARSGTRHVTLPVGAKNPLTALGAAVRLARVIDEAAVDVLHARSRMPAWVALAARRLSRRRPAFVSTFHGVYGHRGALKRAYNAGMLRGPLVIANSGFIRDHLVSVYGVAPERIVVAPRGIDPARFDPAHHGDAARAALRKVLGVPEGAAMLVLVGRLSRWKGHMTLVRALAALRTTRSWRAVFVGGETSGALRGELTAAAAEHGIAERIVFAGSRRDVPAILATADLAFSVSTEPEAFGRAAIEASAMARPVIAAAHGGSLETVLPGRTGWLVPPGDPEALAAAVDEALADPARAAALGAAGRAFVLAEFTTRRTVEREAAVYRRLTEPAR</sequence>
<dbReference type="AlphaFoldDB" id="A0A4R6R9P3"/>
<dbReference type="PANTHER" id="PTHR12526:SF635">
    <property type="entry name" value="GLYCOSYL TRANSFERASE GROUP 1"/>
    <property type="match status" value="1"/>
</dbReference>
<dbReference type="Pfam" id="PF13439">
    <property type="entry name" value="Glyco_transf_4"/>
    <property type="match status" value="1"/>
</dbReference>
<reference evidence="3 4" key="1">
    <citation type="submission" date="2019-03" db="EMBL/GenBank/DDBJ databases">
        <title>Genomic Encyclopedia of Type Strains, Phase IV (KMG-IV): sequencing the most valuable type-strain genomes for metagenomic binning, comparative biology and taxonomic classification.</title>
        <authorList>
            <person name="Goeker M."/>
        </authorList>
    </citation>
    <scope>NUCLEOTIDE SEQUENCE [LARGE SCALE GENOMIC DNA]</scope>
    <source>
        <strain evidence="3 4">DSM 102969</strain>
    </source>
</reference>
<dbReference type="Proteomes" id="UP000294547">
    <property type="component" value="Unassembled WGS sequence"/>
</dbReference>
<keyword evidence="4" id="KW-1185">Reference proteome</keyword>
<accession>A0A4R6R9P3</accession>
<proteinExistence type="predicted"/>
<dbReference type="RefSeq" id="WP_126538960.1">
    <property type="nucleotide sequence ID" value="NZ_BSPM01000007.1"/>
</dbReference>
<gene>
    <name evidence="3" type="ORF">EDD54_3923</name>
</gene>
<dbReference type="InterPro" id="IPR001296">
    <property type="entry name" value="Glyco_trans_1"/>
</dbReference>
<feature type="domain" description="Glycosyltransferase subfamily 4-like N-terminal" evidence="2">
    <location>
        <begin position="15"/>
        <end position="172"/>
    </location>
</feature>
<dbReference type="PANTHER" id="PTHR12526">
    <property type="entry name" value="GLYCOSYLTRANSFERASE"/>
    <property type="match status" value="1"/>
</dbReference>
<dbReference type="InterPro" id="IPR028098">
    <property type="entry name" value="Glyco_trans_4-like_N"/>
</dbReference>
<comment type="caution">
    <text evidence="3">The sequence shown here is derived from an EMBL/GenBank/DDBJ whole genome shotgun (WGS) entry which is preliminary data.</text>
</comment>
<dbReference type="SUPFAM" id="SSF53756">
    <property type="entry name" value="UDP-Glycosyltransferase/glycogen phosphorylase"/>
    <property type="match status" value="1"/>
</dbReference>
<dbReference type="GO" id="GO:0016757">
    <property type="term" value="F:glycosyltransferase activity"/>
    <property type="evidence" value="ECO:0007669"/>
    <property type="project" value="InterPro"/>
</dbReference>
<dbReference type="Pfam" id="PF00534">
    <property type="entry name" value="Glycos_transf_1"/>
    <property type="match status" value="1"/>
</dbReference>
<dbReference type="CDD" id="cd03819">
    <property type="entry name" value="GT4_WavL-like"/>
    <property type="match status" value="1"/>
</dbReference>
<organism evidence="3 4">
    <name type="scientific">Oharaeibacter diazotrophicus</name>
    <dbReference type="NCBI Taxonomy" id="1920512"/>
    <lineage>
        <taxon>Bacteria</taxon>
        <taxon>Pseudomonadati</taxon>
        <taxon>Pseudomonadota</taxon>
        <taxon>Alphaproteobacteria</taxon>
        <taxon>Hyphomicrobiales</taxon>
        <taxon>Pleomorphomonadaceae</taxon>
        <taxon>Oharaeibacter</taxon>
    </lineage>
</organism>
<protein>
    <submittedName>
        <fullName evidence="3">Glycosyltransferase involved in cell wall biosynthesis</fullName>
    </submittedName>
</protein>
<feature type="domain" description="Glycosyl transferase family 1" evidence="1">
    <location>
        <begin position="184"/>
        <end position="351"/>
    </location>
</feature>
<evidence type="ECO:0000259" key="1">
    <source>
        <dbReference type="Pfam" id="PF00534"/>
    </source>
</evidence>
<evidence type="ECO:0000313" key="3">
    <source>
        <dbReference type="EMBL" id="TDP82654.1"/>
    </source>
</evidence>